<reference evidence="1 2" key="1">
    <citation type="submission" date="2015-07" db="EMBL/GenBank/DDBJ databases">
        <title>Emmonsia species relationships and genome sequence.</title>
        <authorList>
            <consortium name="The Broad Institute Genomics Platform"/>
            <person name="Cuomo C.A."/>
            <person name="Munoz J.F."/>
            <person name="Imamovic A."/>
            <person name="Priest M.E."/>
            <person name="Young S."/>
            <person name="Clay O.K."/>
            <person name="McEwen J.G."/>
        </authorList>
    </citation>
    <scope>NUCLEOTIDE SEQUENCE [LARGE SCALE GENOMIC DNA]</scope>
    <source>
        <strain evidence="1 2">UAMH 9510</strain>
    </source>
</reference>
<name>A0A1J9PSY1_9EURO</name>
<evidence type="ECO:0000313" key="2">
    <source>
        <dbReference type="Proteomes" id="UP000182235"/>
    </source>
</evidence>
<dbReference type="Proteomes" id="UP000182235">
    <property type="component" value="Unassembled WGS sequence"/>
</dbReference>
<dbReference type="AlphaFoldDB" id="A0A1J9PSY1"/>
<comment type="caution">
    <text evidence="1">The sequence shown here is derived from an EMBL/GenBank/DDBJ whole genome shotgun (WGS) entry which is preliminary data.</text>
</comment>
<sequence length="115" mass="13089">MSPLITLVGKLAAGVRQQLVGCPCRYKANNIFQQEYDILHRSLKALGFTKQFCKVTKLEVFHGKYTRKYHPRIVTSSGKQEWVHHSNSKAIPINEYVGMAVKRLSKQIMLNAVMA</sequence>
<dbReference type="VEuPathDB" id="FungiDB:AJ78_08163"/>
<organism evidence="1 2">
    <name type="scientific">Emergomyces pasteurianus Ep9510</name>
    <dbReference type="NCBI Taxonomy" id="1447872"/>
    <lineage>
        <taxon>Eukaryota</taxon>
        <taxon>Fungi</taxon>
        <taxon>Dikarya</taxon>
        <taxon>Ascomycota</taxon>
        <taxon>Pezizomycotina</taxon>
        <taxon>Eurotiomycetes</taxon>
        <taxon>Eurotiomycetidae</taxon>
        <taxon>Onygenales</taxon>
        <taxon>Ajellomycetaceae</taxon>
        <taxon>Emergomyces</taxon>
    </lineage>
</organism>
<evidence type="ECO:0000313" key="1">
    <source>
        <dbReference type="EMBL" id="OJD10963.1"/>
    </source>
</evidence>
<accession>A0A1J9PSY1</accession>
<proteinExistence type="predicted"/>
<dbReference type="EMBL" id="LGRN01000646">
    <property type="protein sequence ID" value="OJD10963.1"/>
    <property type="molecule type" value="Genomic_DNA"/>
</dbReference>
<gene>
    <name evidence="1" type="ORF">AJ78_08163</name>
</gene>
<protein>
    <submittedName>
        <fullName evidence="1">Uncharacterized protein</fullName>
    </submittedName>
</protein>
<keyword evidence="2" id="KW-1185">Reference proteome</keyword>